<evidence type="ECO:0000256" key="3">
    <source>
        <dbReference type="ARBA" id="ARBA00023004"/>
    </source>
</evidence>
<dbReference type="KEGG" id="svp:Pan189_04270"/>
<name>A0A517QWN2_9PLAN</name>
<evidence type="ECO:0000256" key="4">
    <source>
        <dbReference type="PROSITE-ProRule" id="PRU00433"/>
    </source>
</evidence>
<evidence type="ECO:0000256" key="1">
    <source>
        <dbReference type="ARBA" id="ARBA00022617"/>
    </source>
</evidence>
<protein>
    <submittedName>
        <fullName evidence="7">Cytochrome c</fullName>
    </submittedName>
</protein>
<keyword evidence="2 4" id="KW-0479">Metal-binding</keyword>
<dbReference type="Gene3D" id="1.25.10.10">
    <property type="entry name" value="Leucine-rich Repeat Variant"/>
    <property type="match status" value="1"/>
</dbReference>
<keyword evidence="5" id="KW-0732">Signal</keyword>
<dbReference type="SUPFAM" id="SSF50952">
    <property type="entry name" value="Soluble quinoprotein glucose dehydrogenase"/>
    <property type="match status" value="1"/>
</dbReference>
<gene>
    <name evidence="7" type="ORF">Pan189_04270</name>
</gene>
<evidence type="ECO:0000313" key="8">
    <source>
        <dbReference type="Proteomes" id="UP000317318"/>
    </source>
</evidence>
<dbReference type="SUPFAM" id="SSF46626">
    <property type="entry name" value="Cytochrome c"/>
    <property type="match status" value="1"/>
</dbReference>
<dbReference type="InterPro" id="IPR011042">
    <property type="entry name" value="6-blade_b-propeller_TolB-like"/>
</dbReference>
<feature type="chain" id="PRO_5021895918" evidence="5">
    <location>
        <begin position="21"/>
        <end position="846"/>
    </location>
</feature>
<dbReference type="InterPro" id="IPR011989">
    <property type="entry name" value="ARM-like"/>
</dbReference>
<keyword evidence="3 4" id="KW-0408">Iron</keyword>
<dbReference type="SUPFAM" id="SSF48371">
    <property type="entry name" value="ARM repeat"/>
    <property type="match status" value="1"/>
</dbReference>
<dbReference type="Proteomes" id="UP000317318">
    <property type="component" value="Chromosome"/>
</dbReference>
<feature type="domain" description="Cytochrome c" evidence="6">
    <location>
        <begin position="712"/>
        <end position="846"/>
    </location>
</feature>
<organism evidence="7 8">
    <name type="scientific">Stratiformator vulcanicus</name>
    <dbReference type="NCBI Taxonomy" id="2527980"/>
    <lineage>
        <taxon>Bacteria</taxon>
        <taxon>Pseudomonadati</taxon>
        <taxon>Planctomycetota</taxon>
        <taxon>Planctomycetia</taxon>
        <taxon>Planctomycetales</taxon>
        <taxon>Planctomycetaceae</taxon>
        <taxon>Stratiformator</taxon>
    </lineage>
</organism>
<dbReference type="InterPro" id="IPR055557">
    <property type="entry name" value="DUF7133"/>
</dbReference>
<dbReference type="Pfam" id="PF13646">
    <property type="entry name" value="HEAT_2"/>
    <property type="match status" value="1"/>
</dbReference>
<dbReference type="InterPro" id="IPR013427">
    <property type="entry name" value="Haem-bd_dom_put"/>
</dbReference>
<dbReference type="PANTHER" id="PTHR33546:SF1">
    <property type="entry name" value="LARGE, MULTIFUNCTIONAL SECRETED PROTEIN"/>
    <property type="match status" value="1"/>
</dbReference>
<dbReference type="GO" id="GO:0009055">
    <property type="term" value="F:electron transfer activity"/>
    <property type="evidence" value="ECO:0007669"/>
    <property type="project" value="InterPro"/>
</dbReference>
<dbReference type="GO" id="GO:0046872">
    <property type="term" value="F:metal ion binding"/>
    <property type="evidence" value="ECO:0007669"/>
    <property type="project" value="UniProtKB-KW"/>
</dbReference>
<dbReference type="GO" id="GO:0020037">
    <property type="term" value="F:heme binding"/>
    <property type="evidence" value="ECO:0007669"/>
    <property type="project" value="InterPro"/>
</dbReference>
<dbReference type="RefSeq" id="WP_310820962.1">
    <property type="nucleotide sequence ID" value="NZ_CP036268.1"/>
</dbReference>
<dbReference type="NCBIfam" id="TIGR02603">
    <property type="entry name" value="CxxCH_TIGR02603"/>
    <property type="match status" value="1"/>
</dbReference>
<keyword evidence="8" id="KW-1185">Reference proteome</keyword>
<reference evidence="7 8" key="1">
    <citation type="submission" date="2019-02" db="EMBL/GenBank/DDBJ databases">
        <title>Deep-cultivation of Planctomycetes and their phenomic and genomic characterization uncovers novel biology.</title>
        <authorList>
            <person name="Wiegand S."/>
            <person name="Jogler M."/>
            <person name="Boedeker C."/>
            <person name="Pinto D."/>
            <person name="Vollmers J."/>
            <person name="Rivas-Marin E."/>
            <person name="Kohn T."/>
            <person name="Peeters S.H."/>
            <person name="Heuer A."/>
            <person name="Rast P."/>
            <person name="Oberbeckmann S."/>
            <person name="Bunk B."/>
            <person name="Jeske O."/>
            <person name="Meyerdierks A."/>
            <person name="Storesund J.E."/>
            <person name="Kallscheuer N."/>
            <person name="Luecker S."/>
            <person name="Lage O.M."/>
            <person name="Pohl T."/>
            <person name="Merkel B.J."/>
            <person name="Hornburger P."/>
            <person name="Mueller R.-W."/>
            <person name="Bruemmer F."/>
            <person name="Labrenz M."/>
            <person name="Spormann A.M."/>
            <person name="Op den Camp H."/>
            <person name="Overmann J."/>
            <person name="Amann R."/>
            <person name="Jetten M.S.M."/>
            <person name="Mascher T."/>
            <person name="Medema M.H."/>
            <person name="Devos D.P."/>
            <person name="Kaster A.-K."/>
            <person name="Ovreas L."/>
            <person name="Rohde M."/>
            <person name="Galperin M.Y."/>
            <person name="Jogler C."/>
        </authorList>
    </citation>
    <scope>NUCLEOTIDE SEQUENCE [LARGE SCALE GENOMIC DNA]</scope>
    <source>
        <strain evidence="7 8">Pan189</strain>
    </source>
</reference>
<feature type="signal peptide" evidence="5">
    <location>
        <begin position="1"/>
        <end position="20"/>
    </location>
</feature>
<dbReference type="Pfam" id="PF00034">
    <property type="entry name" value="Cytochrom_C"/>
    <property type="match status" value="1"/>
</dbReference>
<dbReference type="Gene3D" id="2.120.10.30">
    <property type="entry name" value="TolB, C-terminal domain"/>
    <property type="match status" value="1"/>
</dbReference>
<dbReference type="Pfam" id="PF23500">
    <property type="entry name" value="DUF7133"/>
    <property type="match status" value="1"/>
</dbReference>
<dbReference type="PANTHER" id="PTHR33546">
    <property type="entry name" value="LARGE, MULTIFUNCTIONAL SECRETED PROTEIN-RELATED"/>
    <property type="match status" value="1"/>
</dbReference>
<dbReference type="InterPro" id="IPR011041">
    <property type="entry name" value="Quinoprot_gluc/sorb_DH_b-prop"/>
</dbReference>
<evidence type="ECO:0000313" key="7">
    <source>
        <dbReference type="EMBL" id="QDT36072.1"/>
    </source>
</evidence>
<proteinExistence type="predicted"/>
<dbReference type="InterPro" id="IPR036909">
    <property type="entry name" value="Cyt_c-like_dom_sf"/>
</dbReference>
<dbReference type="EMBL" id="CP036268">
    <property type="protein sequence ID" value="QDT36072.1"/>
    <property type="molecule type" value="Genomic_DNA"/>
</dbReference>
<dbReference type="Gene3D" id="1.10.760.10">
    <property type="entry name" value="Cytochrome c-like domain"/>
    <property type="match status" value="1"/>
</dbReference>
<keyword evidence="1 4" id="KW-0349">Heme</keyword>
<dbReference type="AlphaFoldDB" id="A0A517QWN2"/>
<evidence type="ECO:0000256" key="5">
    <source>
        <dbReference type="SAM" id="SignalP"/>
    </source>
</evidence>
<accession>A0A517QWN2</accession>
<dbReference type="InterPro" id="IPR016024">
    <property type="entry name" value="ARM-type_fold"/>
</dbReference>
<dbReference type="InterPro" id="IPR004155">
    <property type="entry name" value="PBS_lyase_HEAT"/>
</dbReference>
<evidence type="ECO:0000259" key="6">
    <source>
        <dbReference type="PROSITE" id="PS51007"/>
    </source>
</evidence>
<sequence length="846" mass="93051" precursor="true">MLRLKLLALAVFVVTGQYVAGETKNIRVKSPDGFRATPFALPPDVNYPVCLSAAVTGELFVGVDPQGSLGKEKGDGKVVRCIDTDGDGTADEFTEFCRVDHPRGLFFDDGQLWVLHPPKLSVFTDNDGDGVADSEKVLVENISTEMIRKRGADHSTNGIRMGIDGWIYIAMGDYGVVNATGTDGRTVTHRGGGVLRVRPDGTELELFCTGLRNIVDVCVDPYLNIFTRDNTNDGGGWDTRVSHIIETAEYGYPSLFKNFSDEIMPPLGEYGGGSGCGGLSLDDRRWPSPFATSTYTCDWGRNTVYRHELTSRGPTFTTTQQTFLKMPRPTDIDIDGAGRMYVSSWRNGKFRYTGPDVGFVAQITPPGFKPQAAVAPGELDLTAVVDQLRSPSAVVRLHAQRELLRRSNHEDTAGAIRAVMIDADANLASRVAALFALKQLQGEESHFELVNVLTDPALRRFALKALTDRRNETQGIKVDQIRDFLNDANAKVRAQAVISLSRLDDRESVDELLSLYKREVAAQQGESRPVAIPHLIIQALVGMKADEQCVAALSGPNASIAVRALQQMHSSVAVDGLINQLNAEPEQAMRCALITALIRLYHREASFQGRWWGTRPDTAGPYFKAVEWEQSPRIAKELRSQDEAADAALKTFLREELIRHRVSIDGIDILPSESEREVVVEVKIPKFDPLNPQQIGNRPQQSVISDVMDRRGKAERGAELFRTQSCHACHSTAKKQQAIGPHLADIGKRSKPREILESILDPDKKITQGFDTYSFILADGKVVTGFVTQESGDAVSIRKSDGSATTVGNEYIEERIRQELSSMPKGLVNNLTAEELSDLIAFLQSL</sequence>
<dbReference type="InterPro" id="IPR009056">
    <property type="entry name" value="Cyt_c-like_dom"/>
</dbReference>
<dbReference type="SMART" id="SM00567">
    <property type="entry name" value="EZ_HEAT"/>
    <property type="match status" value="2"/>
</dbReference>
<evidence type="ECO:0000256" key="2">
    <source>
        <dbReference type="ARBA" id="ARBA00022723"/>
    </source>
</evidence>
<dbReference type="PROSITE" id="PS51007">
    <property type="entry name" value="CYTC"/>
    <property type="match status" value="1"/>
</dbReference>